<dbReference type="Proteomes" id="UP000324585">
    <property type="component" value="Unassembled WGS sequence"/>
</dbReference>
<sequence>MRKDSRPRTRRTETEEPHTPYAAAPYRLYDRKADRAPVSTWHGEDFPAEAMSRLQVGDAVRLLLMDDAGCWEKIYFEITSIDYYSKGGSSKPRKFRGRALSTYRIVSPDRYVSEGDEIAFQRRHIVEVPGWHLDSFGLAAGAGGPQSNLAAVEDERRRILDQERTTVYFAKHAR</sequence>
<feature type="compositionally biased region" description="Basic and acidic residues" evidence="1">
    <location>
        <begin position="1"/>
        <end position="18"/>
    </location>
</feature>
<evidence type="ECO:0000313" key="3">
    <source>
        <dbReference type="Proteomes" id="UP000324585"/>
    </source>
</evidence>
<keyword evidence="3" id="KW-1185">Reference proteome</keyword>
<name>A0A5J4Z4B9_PORPP</name>
<comment type="caution">
    <text evidence="2">The sequence shown here is derived from an EMBL/GenBank/DDBJ whole genome shotgun (WGS) entry which is preliminary data.</text>
</comment>
<evidence type="ECO:0000313" key="2">
    <source>
        <dbReference type="EMBL" id="KAA8498175.1"/>
    </source>
</evidence>
<evidence type="ECO:0000256" key="1">
    <source>
        <dbReference type="SAM" id="MobiDB-lite"/>
    </source>
</evidence>
<gene>
    <name evidence="2" type="ORF">FVE85_5760</name>
</gene>
<proteinExistence type="predicted"/>
<organism evidence="2 3">
    <name type="scientific">Porphyridium purpureum</name>
    <name type="common">Red alga</name>
    <name type="synonym">Porphyridium cruentum</name>
    <dbReference type="NCBI Taxonomy" id="35688"/>
    <lineage>
        <taxon>Eukaryota</taxon>
        <taxon>Rhodophyta</taxon>
        <taxon>Bangiophyceae</taxon>
        <taxon>Porphyridiales</taxon>
        <taxon>Porphyridiaceae</taxon>
        <taxon>Porphyridium</taxon>
    </lineage>
</organism>
<dbReference type="OrthoDB" id="10525800at2759"/>
<protein>
    <submittedName>
        <fullName evidence="2">Uncharacterized protein</fullName>
    </submittedName>
</protein>
<reference evidence="3" key="1">
    <citation type="journal article" date="2019" name="Nat. Commun.">
        <title>Expansion of phycobilisome linker gene families in mesophilic red algae.</title>
        <authorList>
            <person name="Lee J."/>
            <person name="Kim D."/>
            <person name="Bhattacharya D."/>
            <person name="Yoon H.S."/>
        </authorList>
    </citation>
    <scope>NUCLEOTIDE SEQUENCE [LARGE SCALE GENOMIC DNA]</scope>
    <source>
        <strain evidence="3">CCMP 1328</strain>
    </source>
</reference>
<dbReference type="AlphaFoldDB" id="A0A5J4Z4B9"/>
<accession>A0A5J4Z4B9</accession>
<feature type="region of interest" description="Disordered" evidence="1">
    <location>
        <begin position="1"/>
        <end position="24"/>
    </location>
</feature>
<dbReference type="EMBL" id="VRMN01000001">
    <property type="protein sequence ID" value="KAA8498175.1"/>
    <property type="molecule type" value="Genomic_DNA"/>
</dbReference>